<dbReference type="GO" id="GO:0008654">
    <property type="term" value="P:phospholipid biosynthetic process"/>
    <property type="evidence" value="ECO:0007669"/>
    <property type="project" value="InterPro"/>
</dbReference>
<keyword evidence="5" id="KW-1185">Reference proteome</keyword>
<protein>
    <recommendedName>
        <fullName evidence="6">CDP-alcohol phosphatidyltransferase</fullName>
    </recommendedName>
</protein>
<evidence type="ECO:0000256" key="1">
    <source>
        <dbReference type="ARBA" id="ARBA00022679"/>
    </source>
</evidence>
<evidence type="ECO:0008006" key="6">
    <source>
        <dbReference type="Google" id="ProtNLM"/>
    </source>
</evidence>
<accession>A0A8J4DV67</accession>
<feature type="transmembrane region" description="Helical" evidence="3">
    <location>
        <begin position="180"/>
        <end position="198"/>
    </location>
</feature>
<keyword evidence="3" id="KW-1133">Transmembrane helix</keyword>
<dbReference type="Proteomes" id="UP000619260">
    <property type="component" value="Unassembled WGS sequence"/>
</dbReference>
<dbReference type="PROSITE" id="PS00379">
    <property type="entry name" value="CDP_ALCOHOL_P_TRANSF"/>
    <property type="match status" value="1"/>
</dbReference>
<keyword evidence="3" id="KW-0812">Transmembrane</keyword>
<dbReference type="InterPro" id="IPR048254">
    <property type="entry name" value="CDP_ALCOHOL_P_TRANSF_CS"/>
</dbReference>
<organism evidence="4 5">
    <name type="scientific">Virgisporangium aliadipatigenens</name>
    <dbReference type="NCBI Taxonomy" id="741659"/>
    <lineage>
        <taxon>Bacteria</taxon>
        <taxon>Bacillati</taxon>
        <taxon>Actinomycetota</taxon>
        <taxon>Actinomycetes</taxon>
        <taxon>Micromonosporales</taxon>
        <taxon>Micromonosporaceae</taxon>
        <taxon>Virgisporangium</taxon>
    </lineage>
</organism>
<dbReference type="EMBL" id="BOPF01000049">
    <property type="protein sequence ID" value="GIJ51504.1"/>
    <property type="molecule type" value="Genomic_DNA"/>
</dbReference>
<dbReference type="AlphaFoldDB" id="A0A8J4DV67"/>
<feature type="transmembrane region" description="Helical" evidence="3">
    <location>
        <begin position="204"/>
        <end position="225"/>
    </location>
</feature>
<dbReference type="InterPro" id="IPR000462">
    <property type="entry name" value="CDP-OH_P_trans"/>
</dbReference>
<dbReference type="Pfam" id="PF01066">
    <property type="entry name" value="CDP-OH_P_transf"/>
    <property type="match status" value="1"/>
</dbReference>
<gene>
    <name evidence="4" type="ORF">Val02_83900</name>
</gene>
<evidence type="ECO:0000256" key="2">
    <source>
        <dbReference type="RuleBase" id="RU003750"/>
    </source>
</evidence>
<comment type="caution">
    <text evidence="4">The sequence shown here is derived from an EMBL/GenBank/DDBJ whole genome shotgun (WGS) entry which is preliminary data.</text>
</comment>
<evidence type="ECO:0000313" key="4">
    <source>
        <dbReference type="EMBL" id="GIJ51504.1"/>
    </source>
</evidence>
<reference evidence="4" key="1">
    <citation type="submission" date="2021-01" db="EMBL/GenBank/DDBJ databases">
        <title>Whole genome shotgun sequence of Virgisporangium aliadipatigenens NBRC 105644.</title>
        <authorList>
            <person name="Komaki H."/>
            <person name="Tamura T."/>
        </authorList>
    </citation>
    <scope>NUCLEOTIDE SEQUENCE</scope>
    <source>
        <strain evidence="4">NBRC 105644</strain>
    </source>
</reference>
<dbReference type="Gene3D" id="1.20.120.1760">
    <property type="match status" value="1"/>
</dbReference>
<dbReference type="GO" id="GO:0016780">
    <property type="term" value="F:phosphotransferase activity, for other substituted phosphate groups"/>
    <property type="evidence" value="ECO:0007669"/>
    <property type="project" value="InterPro"/>
</dbReference>
<dbReference type="InterPro" id="IPR043130">
    <property type="entry name" value="CDP-OH_PTrfase_TM_dom"/>
</dbReference>
<name>A0A8J4DV67_9ACTN</name>
<evidence type="ECO:0000313" key="5">
    <source>
        <dbReference type="Proteomes" id="UP000619260"/>
    </source>
</evidence>
<feature type="transmembrane region" description="Helical" evidence="3">
    <location>
        <begin position="70"/>
        <end position="89"/>
    </location>
</feature>
<sequence>MDADRLPSAADFLATNRGGGLYTMAVSQRLGAWSAVFAHRRGYAPTTLTLGNLVLGLAAAAVVIAGQGRVSSVLIGLVATLLWQFAYALDCGDGQLARVTGRTSAAGKRIDILCDVALQIALVAAVATVAARHTPEPPVWLTAAFAGTWLVNIVTSLLQQGETAQSLIASGSPVIQVIKLIRDYGAVVLGIGLVIAFVPQWAIWGMVAFSLINGVFLLVSIVATAQASSRTT</sequence>
<dbReference type="GO" id="GO:0016020">
    <property type="term" value="C:membrane"/>
    <property type="evidence" value="ECO:0007669"/>
    <property type="project" value="InterPro"/>
</dbReference>
<evidence type="ECO:0000256" key="3">
    <source>
        <dbReference type="SAM" id="Phobius"/>
    </source>
</evidence>
<proteinExistence type="inferred from homology"/>
<feature type="transmembrane region" description="Helical" evidence="3">
    <location>
        <begin position="43"/>
        <end position="64"/>
    </location>
</feature>
<keyword evidence="3" id="KW-0472">Membrane</keyword>
<keyword evidence="1 2" id="KW-0808">Transferase</keyword>
<feature type="transmembrane region" description="Helical" evidence="3">
    <location>
        <begin position="139"/>
        <end position="159"/>
    </location>
</feature>
<comment type="similarity">
    <text evidence="2">Belongs to the CDP-alcohol phosphatidyltransferase class-I family.</text>
</comment>